<sequence>MYKALAIGLAFFAVFAVAGYSVGRSVVTAEPYMMSTIANASTVRLTGQRLVLDVSDPGKPPYWSLDLADNRPAFRSAEAMLRSLDGKTVSAQSNLLMLFASGGAASTTVGTVYKQVLEARKTGDWLSFVAMVVGGASGYLAGYSVALKTAKPSDKEIQLALRNPRTVEKVKKYVFLSLLKKQPPQTAAAPADSAYFDQACAAIREHAAHIDCLSQAWAASGYTRRPAYAAALIQGAGSALSSDEVNLKGEAFWVFVLATAQGE</sequence>
<keyword evidence="1" id="KW-0472">Membrane</keyword>
<feature type="transmembrane region" description="Helical" evidence="1">
    <location>
        <begin position="125"/>
        <end position="146"/>
    </location>
</feature>
<proteinExistence type="predicted"/>
<accession>A0A1H9F2P9</accession>
<evidence type="ECO:0000313" key="3">
    <source>
        <dbReference type="Proteomes" id="UP000199233"/>
    </source>
</evidence>
<dbReference type="Proteomes" id="UP000199233">
    <property type="component" value="Unassembled WGS sequence"/>
</dbReference>
<keyword evidence="1" id="KW-0812">Transmembrane</keyword>
<reference evidence="2 3" key="1">
    <citation type="submission" date="2016-10" db="EMBL/GenBank/DDBJ databases">
        <authorList>
            <person name="de Groot N.N."/>
        </authorList>
    </citation>
    <scope>NUCLEOTIDE SEQUENCE [LARGE SCALE GENOMIC DNA]</scope>
    <source>
        <strain evidence="2 3">DSM 25927</strain>
    </source>
</reference>
<dbReference type="STRING" id="489703.SAMN04488038_105223"/>
<evidence type="ECO:0000256" key="1">
    <source>
        <dbReference type="SAM" id="Phobius"/>
    </source>
</evidence>
<keyword evidence="1" id="KW-1133">Transmembrane helix</keyword>
<organism evidence="2 3">
    <name type="scientific">Solimonas aquatica</name>
    <dbReference type="NCBI Taxonomy" id="489703"/>
    <lineage>
        <taxon>Bacteria</taxon>
        <taxon>Pseudomonadati</taxon>
        <taxon>Pseudomonadota</taxon>
        <taxon>Gammaproteobacteria</taxon>
        <taxon>Nevskiales</taxon>
        <taxon>Nevskiaceae</taxon>
        <taxon>Solimonas</taxon>
    </lineage>
</organism>
<gene>
    <name evidence="2" type="ORF">SAMN04488038_105223</name>
</gene>
<evidence type="ECO:0000313" key="2">
    <source>
        <dbReference type="EMBL" id="SEQ31713.1"/>
    </source>
</evidence>
<keyword evidence="3" id="KW-1185">Reference proteome</keyword>
<dbReference type="EMBL" id="FOFS01000005">
    <property type="protein sequence ID" value="SEQ31713.1"/>
    <property type="molecule type" value="Genomic_DNA"/>
</dbReference>
<dbReference type="AlphaFoldDB" id="A0A1H9F2P9"/>
<name>A0A1H9F2P9_9GAMM</name>
<dbReference type="RefSeq" id="WP_093284366.1">
    <property type="nucleotide sequence ID" value="NZ_FOFS01000005.1"/>
</dbReference>
<protein>
    <submittedName>
        <fullName evidence="2">Uncharacterized protein</fullName>
    </submittedName>
</protein>
<feature type="transmembrane region" description="Helical" evidence="1">
    <location>
        <begin position="95"/>
        <end position="113"/>
    </location>
</feature>